<sequence>MIYKRKTTAQKQLQDLINIEYANSWQSFIVSEASSLLYHGGVNRNALDKQQILQWQEDMVRLIFQLESSYENIAKNEQKRNTLIICDRGAMDPKVFTSSEDDWNTILKSLGKTETDILDEYKAVIQLYTAPKEFYCLSDNPYRRETFAEAKVINAHYEQIWKAHPTFFQVDNYDHNVKSHLGWDEKCAKIANIVKVILDE</sequence>
<evidence type="ECO:0000313" key="3">
    <source>
        <dbReference type="WBParaSite" id="PSU_v2.g15226.t1"/>
    </source>
</evidence>
<dbReference type="Gene3D" id="3.40.50.300">
    <property type="entry name" value="P-loop containing nucleotide triphosphate hydrolases"/>
    <property type="match status" value="1"/>
</dbReference>
<reference evidence="3" key="1">
    <citation type="submission" date="2022-11" db="UniProtKB">
        <authorList>
            <consortium name="WormBaseParasite"/>
        </authorList>
    </citation>
    <scope>IDENTIFICATION</scope>
</reference>
<evidence type="ECO:0000259" key="1">
    <source>
        <dbReference type="Pfam" id="PF13521"/>
    </source>
</evidence>
<dbReference type="InterPro" id="IPR027417">
    <property type="entry name" value="P-loop_NTPase"/>
</dbReference>
<proteinExistence type="predicted"/>
<feature type="domain" description="NadR/Ttd14 AAA" evidence="1">
    <location>
        <begin position="30"/>
        <end position="166"/>
    </location>
</feature>
<dbReference type="PANTHER" id="PTHR34932">
    <property type="entry name" value="TRPL TRANSLOCATION DEFECT PROTEIN 14"/>
    <property type="match status" value="1"/>
</dbReference>
<evidence type="ECO:0000313" key="2">
    <source>
        <dbReference type="Proteomes" id="UP000887577"/>
    </source>
</evidence>
<accession>A0A914Y6Z5</accession>
<dbReference type="Pfam" id="PF13521">
    <property type="entry name" value="AAA_28"/>
    <property type="match status" value="1"/>
</dbReference>
<organism evidence="2 3">
    <name type="scientific">Panagrolaimus superbus</name>
    <dbReference type="NCBI Taxonomy" id="310955"/>
    <lineage>
        <taxon>Eukaryota</taxon>
        <taxon>Metazoa</taxon>
        <taxon>Ecdysozoa</taxon>
        <taxon>Nematoda</taxon>
        <taxon>Chromadorea</taxon>
        <taxon>Rhabditida</taxon>
        <taxon>Tylenchina</taxon>
        <taxon>Panagrolaimomorpha</taxon>
        <taxon>Panagrolaimoidea</taxon>
        <taxon>Panagrolaimidae</taxon>
        <taxon>Panagrolaimus</taxon>
    </lineage>
</organism>
<dbReference type="AlphaFoldDB" id="A0A914Y6Z5"/>
<dbReference type="Proteomes" id="UP000887577">
    <property type="component" value="Unplaced"/>
</dbReference>
<dbReference type="GO" id="GO:0070300">
    <property type="term" value="F:phosphatidic acid binding"/>
    <property type="evidence" value="ECO:0007669"/>
    <property type="project" value="TreeGrafter"/>
</dbReference>
<keyword evidence="2" id="KW-1185">Reference proteome</keyword>
<dbReference type="GO" id="GO:0045494">
    <property type="term" value="P:photoreceptor cell maintenance"/>
    <property type="evidence" value="ECO:0007669"/>
    <property type="project" value="TreeGrafter"/>
</dbReference>
<dbReference type="GO" id="GO:0005525">
    <property type="term" value="F:GTP binding"/>
    <property type="evidence" value="ECO:0007669"/>
    <property type="project" value="TreeGrafter"/>
</dbReference>
<dbReference type="PANTHER" id="PTHR34932:SF1">
    <property type="entry name" value="TRPL TRANSLOCATION DEFECT PROTEIN 14"/>
    <property type="match status" value="1"/>
</dbReference>
<name>A0A914Y6Z5_9BILA</name>
<dbReference type="GO" id="GO:0035091">
    <property type="term" value="F:phosphatidylinositol binding"/>
    <property type="evidence" value="ECO:0007669"/>
    <property type="project" value="TreeGrafter"/>
</dbReference>
<dbReference type="WBParaSite" id="PSU_v2.g15226.t1">
    <property type="protein sequence ID" value="PSU_v2.g15226.t1"/>
    <property type="gene ID" value="PSU_v2.g15226"/>
</dbReference>
<protein>
    <submittedName>
        <fullName evidence="3">NadR/Ttd14 AAA domain-containing protein</fullName>
    </submittedName>
</protein>
<dbReference type="InterPro" id="IPR053227">
    <property type="entry name" value="TRPL-trafficking_regulator"/>
</dbReference>
<dbReference type="InterPro" id="IPR038727">
    <property type="entry name" value="NadR/Ttd14_AAA_dom"/>
</dbReference>